<dbReference type="PANTHER" id="PTHR36833:SF1">
    <property type="entry name" value="INTEGRAL MEMBRANE TRANSPORT PROTEIN"/>
    <property type="match status" value="1"/>
</dbReference>
<protein>
    <recommendedName>
        <fullName evidence="4">ABC transporter permease</fullName>
    </recommendedName>
</protein>
<dbReference type="EMBL" id="MGFQ01000005">
    <property type="protein sequence ID" value="OGM10568.1"/>
    <property type="molecule type" value="Genomic_DNA"/>
</dbReference>
<keyword evidence="1" id="KW-0472">Membrane</keyword>
<comment type="caution">
    <text evidence="2">The sequence shown here is derived from an EMBL/GenBank/DDBJ whole genome shotgun (WGS) entry which is preliminary data.</text>
</comment>
<feature type="transmembrane region" description="Helical" evidence="1">
    <location>
        <begin position="62"/>
        <end position="83"/>
    </location>
</feature>
<feature type="transmembrane region" description="Helical" evidence="1">
    <location>
        <begin position="226"/>
        <end position="247"/>
    </location>
</feature>
<evidence type="ECO:0000313" key="2">
    <source>
        <dbReference type="EMBL" id="OGM10568.1"/>
    </source>
</evidence>
<sequence length="262" mass="29976">MKRIFYYIRIWLLMSKNSFMVYITQKLVFAMFLFGKITRFIFFLGFIYFLVKGANSLAGFSINQTIFFFLTFNLVDVISQFLFREVYRFRSLLVTGDFDLILVKPISSLFRVLMGGADVIDLVTIPPLIIALIYVGKMLDPNIYQVILYSLLVVNSLIIATSFHIAVLSFGIVTLEIDHSIMIYRDILNLGRFPIDIYKEPLRGILTFLIPVGIMISLPVKALMGLINPPVVFGSFALGVLLLFLSLKFWNYALRFYTSASS</sequence>
<evidence type="ECO:0000313" key="3">
    <source>
        <dbReference type="Proteomes" id="UP000176939"/>
    </source>
</evidence>
<dbReference type="Pfam" id="PF06182">
    <property type="entry name" value="ABC2_membrane_6"/>
    <property type="match status" value="1"/>
</dbReference>
<dbReference type="InterPro" id="IPR010390">
    <property type="entry name" value="ABC-2_transporter-like"/>
</dbReference>
<dbReference type="AlphaFoldDB" id="A0A1F7X848"/>
<evidence type="ECO:0008006" key="4">
    <source>
        <dbReference type="Google" id="ProtNLM"/>
    </source>
</evidence>
<feature type="transmembrane region" description="Helical" evidence="1">
    <location>
        <begin position="202"/>
        <end position="220"/>
    </location>
</feature>
<accession>A0A1F7X848</accession>
<feature type="transmembrane region" description="Helical" evidence="1">
    <location>
        <begin position="147"/>
        <end position="175"/>
    </location>
</feature>
<feature type="transmembrane region" description="Helical" evidence="1">
    <location>
        <begin position="112"/>
        <end position="135"/>
    </location>
</feature>
<reference evidence="2 3" key="1">
    <citation type="journal article" date="2016" name="Nat. Commun.">
        <title>Thousands of microbial genomes shed light on interconnected biogeochemical processes in an aquifer system.</title>
        <authorList>
            <person name="Anantharaman K."/>
            <person name="Brown C.T."/>
            <person name="Hug L.A."/>
            <person name="Sharon I."/>
            <person name="Castelle C.J."/>
            <person name="Probst A.J."/>
            <person name="Thomas B.C."/>
            <person name="Singh A."/>
            <person name="Wilkins M.J."/>
            <person name="Karaoz U."/>
            <person name="Brodie E.L."/>
            <person name="Williams K.H."/>
            <person name="Hubbard S.S."/>
            <person name="Banfield J.F."/>
        </authorList>
    </citation>
    <scope>NUCLEOTIDE SEQUENCE [LARGE SCALE GENOMIC DNA]</scope>
</reference>
<gene>
    <name evidence="2" type="ORF">A2Z67_04195</name>
</gene>
<evidence type="ECO:0000256" key="1">
    <source>
        <dbReference type="SAM" id="Phobius"/>
    </source>
</evidence>
<name>A0A1F7X848_9BACT</name>
<dbReference type="PANTHER" id="PTHR36833">
    <property type="entry name" value="SLR0610 PROTEIN-RELATED"/>
    <property type="match status" value="1"/>
</dbReference>
<keyword evidence="1" id="KW-0812">Transmembrane</keyword>
<keyword evidence="1" id="KW-1133">Transmembrane helix</keyword>
<proteinExistence type="predicted"/>
<organism evidence="2 3">
    <name type="scientific">Candidatus Woesebacteria bacterium RBG_13_36_22</name>
    <dbReference type="NCBI Taxonomy" id="1802478"/>
    <lineage>
        <taxon>Bacteria</taxon>
        <taxon>Candidatus Woeseibacteriota</taxon>
    </lineage>
</organism>
<dbReference type="Proteomes" id="UP000176939">
    <property type="component" value="Unassembled WGS sequence"/>
</dbReference>
<feature type="transmembrane region" description="Helical" evidence="1">
    <location>
        <begin position="27"/>
        <end position="50"/>
    </location>
</feature>